<keyword evidence="2" id="KW-1185">Reference proteome</keyword>
<dbReference type="EMBL" id="JALNTZ010000006">
    <property type="protein sequence ID" value="KAJ3649255.1"/>
    <property type="molecule type" value="Genomic_DNA"/>
</dbReference>
<dbReference type="AlphaFoldDB" id="A0AA38I4M7"/>
<reference evidence="1" key="1">
    <citation type="journal article" date="2023" name="G3 (Bethesda)">
        <title>Whole genome assemblies of Zophobas morio and Tenebrio molitor.</title>
        <authorList>
            <person name="Kaur S."/>
            <person name="Stinson S.A."/>
            <person name="diCenzo G.C."/>
        </authorList>
    </citation>
    <scope>NUCLEOTIDE SEQUENCE</scope>
    <source>
        <strain evidence="1">QUZm001</strain>
    </source>
</reference>
<sequence>MKNDLPPLECLLGFIRTVDKETTNYPCVTDNPFGLLIQDSSSYRSIFSDAIASNSIINNHKFRDVCRLPMFKFDPFFSIREVSEVLQGHMGLLSAATRNIHNRCVSRSKRVSHQIERKV</sequence>
<dbReference type="Proteomes" id="UP001168821">
    <property type="component" value="Unassembled WGS sequence"/>
</dbReference>
<comment type="caution">
    <text evidence="1">The sequence shown here is derived from an EMBL/GenBank/DDBJ whole genome shotgun (WGS) entry which is preliminary data.</text>
</comment>
<name>A0AA38I4M7_9CUCU</name>
<proteinExistence type="predicted"/>
<protein>
    <submittedName>
        <fullName evidence="1">Uncharacterized protein</fullName>
    </submittedName>
</protein>
<organism evidence="1 2">
    <name type="scientific">Zophobas morio</name>
    <dbReference type="NCBI Taxonomy" id="2755281"/>
    <lineage>
        <taxon>Eukaryota</taxon>
        <taxon>Metazoa</taxon>
        <taxon>Ecdysozoa</taxon>
        <taxon>Arthropoda</taxon>
        <taxon>Hexapoda</taxon>
        <taxon>Insecta</taxon>
        <taxon>Pterygota</taxon>
        <taxon>Neoptera</taxon>
        <taxon>Endopterygota</taxon>
        <taxon>Coleoptera</taxon>
        <taxon>Polyphaga</taxon>
        <taxon>Cucujiformia</taxon>
        <taxon>Tenebrionidae</taxon>
        <taxon>Zophobas</taxon>
    </lineage>
</organism>
<gene>
    <name evidence="1" type="ORF">Zmor_021008</name>
</gene>
<accession>A0AA38I4M7</accession>
<evidence type="ECO:0000313" key="1">
    <source>
        <dbReference type="EMBL" id="KAJ3649255.1"/>
    </source>
</evidence>
<evidence type="ECO:0000313" key="2">
    <source>
        <dbReference type="Proteomes" id="UP001168821"/>
    </source>
</evidence>